<dbReference type="Pfam" id="PF01479">
    <property type="entry name" value="S4"/>
    <property type="match status" value="1"/>
</dbReference>
<dbReference type="GO" id="GO:0000455">
    <property type="term" value="P:enzyme-directed rRNA pseudouridine synthesis"/>
    <property type="evidence" value="ECO:0007669"/>
    <property type="project" value="UniProtKB-ARBA"/>
</dbReference>
<protein>
    <submittedName>
        <fullName evidence="6">16S rRNA pseudouridine(516) synthase</fullName>
    </submittedName>
</protein>
<dbReference type="InterPro" id="IPR036986">
    <property type="entry name" value="S4_RNA-bd_sf"/>
</dbReference>
<dbReference type="InterPro" id="IPR050343">
    <property type="entry name" value="RsuA_PseudoU_synthase"/>
</dbReference>
<accession>A0A2N4UF03</accession>
<keyword evidence="2 4" id="KW-0694">RNA-binding</keyword>
<dbReference type="Proteomes" id="UP000234328">
    <property type="component" value="Unassembled WGS sequence"/>
</dbReference>
<dbReference type="InterPro" id="IPR020103">
    <property type="entry name" value="PsdUridine_synth_cat_dom_sf"/>
</dbReference>
<dbReference type="PANTHER" id="PTHR47683">
    <property type="entry name" value="PSEUDOURIDINE SYNTHASE FAMILY PROTEIN-RELATED"/>
    <property type="match status" value="1"/>
</dbReference>
<dbReference type="Gene3D" id="3.30.70.580">
    <property type="entry name" value="Pseudouridine synthase I, catalytic domain, N-terminal subdomain"/>
    <property type="match status" value="1"/>
</dbReference>
<dbReference type="SUPFAM" id="SSF55120">
    <property type="entry name" value="Pseudouridine synthase"/>
    <property type="match status" value="1"/>
</dbReference>
<keyword evidence="7" id="KW-1185">Reference proteome</keyword>
<dbReference type="SMART" id="SM00363">
    <property type="entry name" value="S4"/>
    <property type="match status" value="1"/>
</dbReference>
<dbReference type="SUPFAM" id="SSF55174">
    <property type="entry name" value="Alpha-L RNA-binding motif"/>
    <property type="match status" value="1"/>
</dbReference>
<evidence type="ECO:0000256" key="2">
    <source>
        <dbReference type="ARBA" id="ARBA00022884"/>
    </source>
</evidence>
<keyword evidence="3" id="KW-0413">Isomerase</keyword>
<dbReference type="PROSITE" id="PS50889">
    <property type="entry name" value="S4"/>
    <property type="match status" value="1"/>
</dbReference>
<evidence type="ECO:0000313" key="6">
    <source>
        <dbReference type="EMBL" id="PLC53590.1"/>
    </source>
</evidence>
<dbReference type="InterPro" id="IPR006145">
    <property type="entry name" value="PsdUridine_synth_RsuA/RluA"/>
</dbReference>
<comment type="similarity">
    <text evidence="1">Belongs to the pseudouridine synthase RsuA family.</text>
</comment>
<evidence type="ECO:0000313" key="7">
    <source>
        <dbReference type="Proteomes" id="UP000234328"/>
    </source>
</evidence>
<name>A0A2N4UF03_9BURK</name>
<evidence type="ECO:0000256" key="3">
    <source>
        <dbReference type="ARBA" id="ARBA00023235"/>
    </source>
</evidence>
<dbReference type="InterPro" id="IPR018496">
    <property type="entry name" value="PsdUridine_synth_RsuA/RluB_CS"/>
</dbReference>
<feature type="domain" description="RNA-binding S4" evidence="5">
    <location>
        <begin position="1"/>
        <end position="62"/>
    </location>
</feature>
<sequence>MRLDKYLCESSDLTRSQARSVLLSGDVTVNGEIMKRGTHEVREGDEVQWEGETLCLIGLRYLMLNKPAGHECSNRNSQHPPVIDLLDVEKRDRLQTVGRLDVDTTGLILVTDDGKWMHRIISPRNRCEKVYLVTLSDPLPENVESLVATDTGLDDEAQRGLCASLVRVGDRSIRLTIQEGKDFHIKRKFESIGVPVLALHCERIGPVALDADLQPGESRYLTATEVAGLAHSSDEAGTDD</sequence>
<dbReference type="GO" id="GO:0003723">
    <property type="term" value="F:RNA binding"/>
    <property type="evidence" value="ECO:0007669"/>
    <property type="project" value="UniProtKB-KW"/>
</dbReference>
<organism evidence="6 7">
    <name type="scientific">Pollutimonas nitritireducens</name>
    <dbReference type="NCBI Taxonomy" id="2045209"/>
    <lineage>
        <taxon>Bacteria</taxon>
        <taxon>Pseudomonadati</taxon>
        <taxon>Pseudomonadota</taxon>
        <taxon>Betaproteobacteria</taxon>
        <taxon>Burkholderiales</taxon>
        <taxon>Alcaligenaceae</taxon>
        <taxon>Pollutimonas</taxon>
    </lineage>
</organism>
<evidence type="ECO:0000256" key="1">
    <source>
        <dbReference type="ARBA" id="ARBA00008348"/>
    </source>
</evidence>
<dbReference type="PROSITE" id="PS01149">
    <property type="entry name" value="PSI_RSU"/>
    <property type="match status" value="1"/>
</dbReference>
<dbReference type="EMBL" id="PDNV01000007">
    <property type="protein sequence ID" value="PLC53590.1"/>
    <property type="molecule type" value="Genomic_DNA"/>
</dbReference>
<dbReference type="GO" id="GO:0120159">
    <property type="term" value="F:rRNA pseudouridine synthase activity"/>
    <property type="evidence" value="ECO:0007669"/>
    <property type="project" value="UniProtKB-ARBA"/>
</dbReference>
<dbReference type="InterPro" id="IPR042092">
    <property type="entry name" value="PsdUridine_s_RsuA/RluB/E/F_cat"/>
</dbReference>
<dbReference type="Gene3D" id="3.30.70.1560">
    <property type="entry name" value="Alpha-L RNA-binding motif"/>
    <property type="match status" value="1"/>
</dbReference>
<dbReference type="AlphaFoldDB" id="A0A2N4UF03"/>
<dbReference type="InterPro" id="IPR020094">
    <property type="entry name" value="TruA/RsuA/RluB/E/F_N"/>
</dbReference>
<dbReference type="CDD" id="cd00165">
    <property type="entry name" value="S4"/>
    <property type="match status" value="1"/>
</dbReference>
<dbReference type="PANTHER" id="PTHR47683:SF4">
    <property type="entry name" value="PSEUDOURIDINE SYNTHASE"/>
    <property type="match status" value="1"/>
</dbReference>
<dbReference type="RefSeq" id="WP_102070313.1">
    <property type="nucleotide sequence ID" value="NZ_PDNV01000007.1"/>
</dbReference>
<dbReference type="Pfam" id="PF00849">
    <property type="entry name" value="PseudoU_synth_2"/>
    <property type="match status" value="1"/>
</dbReference>
<reference evidence="6 7" key="1">
    <citation type="submission" date="2017-10" db="EMBL/GenBank/DDBJ databases">
        <title>Two draft genome sequences of Pusillimonas sp. strains isolated from a nitrate- and radionuclide-contaminated groundwater in Russia.</title>
        <authorList>
            <person name="Grouzdev D.S."/>
            <person name="Tourova T.P."/>
            <person name="Goeva M.A."/>
            <person name="Babich T.L."/>
            <person name="Sokolova D.S."/>
            <person name="Abdullin R."/>
            <person name="Poltaraus A.B."/>
            <person name="Toshchakov S.V."/>
            <person name="Nazina T.N."/>
        </authorList>
    </citation>
    <scope>NUCLEOTIDE SEQUENCE [LARGE SCALE GENOMIC DNA]</scope>
    <source>
        <strain evidence="6 7">JR1/69-2-13</strain>
    </source>
</reference>
<evidence type="ECO:0000256" key="4">
    <source>
        <dbReference type="PROSITE-ProRule" id="PRU00182"/>
    </source>
</evidence>
<dbReference type="OrthoDB" id="9807213at2"/>
<dbReference type="InterPro" id="IPR002942">
    <property type="entry name" value="S4_RNA-bd"/>
</dbReference>
<evidence type="ECO:0000259" key="5">
    <source>
        <dbReference type="SMART" id="SM00363"/>
    </source>
</evidence>
<comment type="caution">
    <text evidence="6">The sequence shown here is derived from an EMBL/GenBank/DDBJ whole genome shotgun (WGS) entry which is preliminary data.</text>
</comment>
<dbReference type="Gene3D" id="3.10.290.10">
    <property type="entry name" value="RNA-binding S4 domain"/>
    <property type="match status" value="1"/>
</dbReference>
<gene>
    <name evidence="6" type="ORF">CR155_12260</name>
</gene>
<proteinExistence type="inferred from homology"/>